<feature type="region of interest" description="Disordered" evidence="1">
    <location>
        <begin position="413"/>
        <end position="432"/>
    </location>
</feature>
<sequence length="553" mass="60494">MPFSNRKPRPVIMTIVNTGEKRLFESLMNAERHTAIARKKIARVANRTTTLLSYDNNGECIDWAWANPTNPTGNGLGFEDPLPPSKNFASSSSSDDDEEDAVVGNPYKASYRKRTSTVDYAALNAGIGNAVTIYDSSGNSITQYASSRQAAEHLSIKKVVIEGVCNAAGREGGTGYLPNDAHGRRVRWGTAKSTTYPQARGCSKCRYSGCKDCMPPTEDRSSFTHSLFGGSGTVIALNDVPSYPAKMMKVKVSTPADSLPVSHPLRMYNVPPRTLMCSSCQKSRAVVRYNPCGHVVVCSSCNPGIGGWCTWCNLTIQGFKIETPDDSRSPLATTRPTNENSGGMKCANDLERRVKGFRIPDEWDVYKDESSHYLITNLKTPEIEFTSKQRCLDWIRENTPLEFSEVRRERESYLKETGAGKSVGKRKKKRPRTNYSITIPSYSTSMASAGSSAVRTFPTNPVGGSLGTQPVWAPQAPQDPQDPLFNVNEDSIVSREIDGGNVGGSVKGGEDGIDADDEIDADEVIDDDEDGEEIMITDQPMFPHVPSDDASQY</sequence>
<gene>
    <name evidence="2" type="ORF">TrRE_jg2025</name>
</gene>
<evidence type="ECO:0000313" key="2">
    <source>
        <dbReference type="EMBL" id="GMH76847.1"/>
    </source>
</evidence>
<name>A0A9W7EFF9_9STRA</name>
<comment type="caution">
    <text evidence="2">The sequence shown here is derived from an EMBL/GenBank/DDBJ whole genome shotgun (WGS) entry which is preliminary data.</text>
</comment>
<dbReference type="OrthoDB" id="10404855at2759"/>
<protein>
    <submittedName>
        <fullName evidence="2">Uncharacterized protein</fullName>
    </submittedName>
</protein>
<evidence type="ECO:0000256" key="1">
    <source>
        <dbReference type="SAM" id="MobiDB-lite"/>
    </source>
</evidence>
<feature type="region of interest" description="Disordered" evidence="1">
    <location>
        <begin position="495"/>
        <end position="520"/>
    </location>
</feature>
<feature type="region of interest" description="Disordered" evidence="1">
    <location>
        <begin position="325"/>
        <end position="345"/>
    </location>
</feature>
<feature type="compositionally biased region" description="Polar residues" evidence="1">
    <location>
        <begin position="330"/>
        <end position="341"/>
    </location>
</feature>
<organism evidence="2 3">
    <name type="scientific">Triparma retinervis</name>
    <dbReference type="NCBI Taxonomy" id="2557542"/>
    <lineage>
        <taxon>Eukaryota</taxon>
        <taxon>Sar</taxon>
        <taxon>Stramenopiles</taxon>
        <taxon>Ochrophyta</taxon>
        <taxon>Bolidophyceae</taxon>
        <taxon>Parmales</taxon>
        <taxon>Triparmaceae</taxon>
        <taxon>Triparma</taxon>
    </lineage>
</organism>
<proteinExistence type="predicted"/>
<dbReference type="EMBL" id="BRXZ01001699">
    <property type="protein sequence ID" value="GMH76847.1"/>
    <property type="molecule type" value="Genomic_DNA"/>
</dbReference>
<feature type="compositionally biased region" description="Basic residues" evidence="1">
    <location>
        <begin position="423"/>
        <end position="432"/>
    </location>
</feature>
<dbReference type="Proteomes" id="UP001165082">
    <property type="component" value="Unassembled WGS sequence"/>
</dbReference>
<accession>A0A9W7EFF9</accession>
<keyword evidence="3" id="KW-1185">Reference proteome</keyword>
<feature type="compositionally biased region" description="Acidic residues" evidence="1">
    <location>
        <begin position="511"/>
        <end position="520"/>
    </location>
</feature>
<reference evidence="2" key="1">
    <citation type="submission" date="2022-07" db="EMBL/GenBank/DDBJ databases">
        <title>Genome analysis of Parmales, a sister group of diatoms, reveals the evolutionary specialization of diatoms from phago-mixotrophs to photoautotrophs.</title>
        <authorList>
            <person name="Ban H."/>
            <person name="Sato S."/>
            <person name="Yoshikawa S."/>
            <person name="Kazumasa Y."/>
            <person name="Nakamura Y."/>
            <person name="Ichinomiya M."/>
            <person name="Saitoh K."/>
            <person name="Sato N."/>
            <person name="Blanc-Mathieu R."/>
            <person name="Endo H."/>
            <person name="Kuwata A."/>
            <person name="Ogata H."/>
        </authorList>
    </citation>
    <scope>NUCLEOTIDE SEQUENCE</scope>
</reference>
<dbReference type="Gene3D" id="3.30.40.10">
    <property type="entry name" value="Zinc/RING finger domain, C3HC4 (zinc finger)"/>
    <property type="match status" value="1"/>
</dbReference>
<evidence type="ECO:0000313" key="3">
    <source>
        <dbReference type="Proteomes" id="UP001165082"/>
    </source>
</evidence>
<feature type="region of interest" description="Disordered" evidence="1">
    <location>
        <begin position="72"/>
        <end position="106"/>
    </location>
</feature>
<dbReference type="InterPro" id="IPR013083">
    <property type="entry name" value="Znf_RING/FYVE/PHD"/>
</dbReference>
<dbReference type="AlphaFoldDB" id="A0A9W7EFF9"/>